<dbReference type="RefSeq" id="XP_002953807.1">
    <property type="nucleotide sequence ID" value="XM_002953761.1"/>
</dbReference>
<feature type="transmembrane region" description="Helical" evidence="1">
    <location>
        <begin position="261"/>
        <end position="282"/>
    </location>
</feature>
<gene>
    <name evidence="2" type="ORF">VOLCADRAFT_94517</name>
</gene>
<reference evidence="2 3" key="1">
    <citation type="journal article" date="2010" name="Science">
        <title>Genomic analysis of organismal complexity in the multicellular green alga Volvox carteri.</title>
        <authorList>
            <person name="Prochnik S.E."/>
            <person name="Umen J."/>
            <person name="Nedelcu A.M."/>
            <person name="Hallmann A."/>
            <person name="Miller S.M."/>
            <person name="Nishii I."/>
            <person name="Ferris P."/>
            <person name="Kuo A."/>
            <person name="Mitros T."/>
            <person name="Fritz-Laylin L.K."/>
            <person name="Hellsten U."/>
            <person name="Chapman J."/>
            <person name="Simakov O."/>
            <person name="Rensing S.A."/>
            <person name="Terry A."/>
            <person name="Pangilinan J."/>
            <person name="Kapitonov V."/>
            <person name="Jurka J."/>
            <person name="Salamov A."/>
            <person name="Shapiro H."/>
            <person name="Schmutz J."/>
            <person name="Grimwood J."/>
            <person name="Lindquist E."/>
            <person name="Lucas S."/>
            <person name="Grigoriev I.V."/>
            <person name="Schmitt R."/>
            <person name="Kirk D."/>
            <person name="Rokhsar D.S."/>
        </authorList>
    </citation>
    <scope>NUCLEOTIDE SEQUENCE [LARGE SCALE GENOMIC DNA]</scope>
    <source>
        <strain evidence="3">f. Nagariensis / Eve</strain>
    </source>
</reference>
<dbReference type="Proteomes" id="UP000001058">
    <property type="component" value="Unassembled WGS sequence"/>
</dbReference>
<evidence type="ECO:0000313" key="3">
    <source>
        <dbReference type="Proteomes" id="UP000001058"/>
    </source>
</evidence>
<evidence type="ECO:0000256" key="1">
    <source>
        <dbReference type="SAM" id="Phobius"/>
    </source>
</evidence>
<keyword evidence="1" id="KW-0812">Transmembrane</keyword>
<dbReference type="KEGG" id="vcn:VOLCADRAFT_94517"/>
<dbReference type="EMBL" id="GL378359">
    <property type="protein sequence ID" value="EFJ45131.1"/>
    <property type="molecule type" value="Genomic_DNA"/>
</dbReference>
<dbReference type="OrthoDB" id="561093at2759"/>
<evidence type="ECO:0000313" key="2">
    <source>
        <dbReference type="EMBL" id="EFJ45131.1"/>
    </source>
</evidence>
<keyword evidence="3" id="KW-1185">Reference proteome</keyword>
<dbReference type="GeneID" id="9616967"/>
<keyword evidence="1" id="KW-1133">Transmembrane helix</keyword>
<dbReference type="AlphaFoldDB" id="D8U501"/>
<sequence>MAADTETANTSSMLIDLQPTCVRVGNAEPSCSTAYGEALQQHRLLPGDVELAVLAHALNIALTVFDPDGLQICYWGTSTAPTEVCLIWQTGLAGTPVSYCLLDMVPDAEQHIPGYFGASWRSGAGHSLGISVQLAAWSAVTSVLLASALVVCAVCSVTSTDLHDDLNGNERAEYLAFHPPDYTKAIVSLDAIDQLRIGLEVLGWSMQHNPLVREFLTVAEQVPPNHPLPYLSPADVQSFVANGTPLDYQFGLSAEMAMFPYLFPFGVGAFMGGTTLVKYLAYRTKCLFSVWKAVLAAHVCASPECPAARAKYRGRAGECAPRLQVPAP</sequence>
<accession>D8U501</accession>
<proteinExistence type="predicted"/>
<keyword evidence="1" id="KW-0472">Membrane</keyword>
<name>D8U501_VOLCA</name>
<dbReference type="InParanoid" id="D8U501"/>
<organism evidence="3">
    <name type="scientific">Volvox carteri f. nagariensis</name>
    <dbReference type="NCBI Taxonomy" id="3068"/>
    <lineage>
        <taxon>Eukaryota</taxon>
        <taxon>Viridiplantae</taxon>
        <taxon>Chlorophyta</taxon>
        <taxon>core chlorophytes</taxon>
        <taxon>Chlorophyceae</taxon>
        <taxon>CS clade</taxon>
        <taxon>Chlamydomonadales</taxon>
        <taxon>Volvocaceae</taxon>
        <taxon>Volvox</taxon>
    </lineage>
</organism>
<protein>
    <submittedName>
        <fullName evidence="2">Uncharacterized protein</fullName>
    </submittedName>
</protein>